<keyword evidence="2" id="KW-0812">Transmembrane</keyword>
<feature type="transmembrane region" description="Helical" evidence="2">
    <location>
        <begin position="162"/>
        <end position="183"/>
    </location>
</feature>
<evidence type="ECO:0000313" key="3">
    <source>
        <dbReference type="EMBL" id="KAJ4131031.1"/>
    </source>
</evidence>
<accession>A0ABQ8RBU1</accession>
<proteinExistence type="predicted"/>
<feature type="region of interest" description="Disordered" evidence="1">
    <location>
        <begin position="15"/>
        <end position="158"/>
    </location>
</feature>
<feature type="compositionally biased region" description="Basic and acidic residues" evidence="1">
    <location>
        <begin position="24"/>
        <end position="34"/>
    </location>
</feature>
<protein>
    <submittedName>
        <fullName evidence="3">Uncharacterized protein</fullName>
    </submittedName>
</protein>
<name>A0ABQ8RBU1_FUSEQ</name>
<feature type="compositionally biased region" description="Acidic residues" evidence="1">
    <location>
        <begin position="45"/>
        <end position="54"/>
    </location>
</feature>
<evidence type="ECO:0000256" key="1">
    <source>
        <dbReference type="SAM" id="MobiDB-lite"/>
    </source>
</evidence>
<organism evidence="3 4">
    <name type="scientific">Fusarium equiseti</name>
    <name type="common">Fusarium scirpi</name>
    <dbReference type="NCBI Taxonomy" id="61235"/>
    <lineage>
        <taxon>Eukaryota</taxon>
        <taxon>Fungi</taxon>
        <taxon>Dikarya</taxon>
        <taxon>Ascomycota</taxon>
        <taxon>Pezizomycotina</taxon>
        <taxon>Sordariomycetes</taxon>
        <taxon>Hypocreomycetidae</taxon>
        <taxon>Hypocreales</taxon>
        <taxon>Nectriaceae</taxon>
        <taxon>Fusarium</taxon>
        <taxon>Fusarium incarnatum-equiseti species complex</taxon>
    </lineage>
</organism>
<reference evidence="3" key="1">
    <citation type="submission" date="2022-09" db="EMBL/GenBank/DDBJ databases">
        <title>Fusarium specimens isolated from Avocado Roots.</title>
        <authorList>
            <person name="Stajich J."/>
            <person name="Roper C."/>
            <person name="Heimlech-Rivalta G."/>
        </authorList>
    </citation>
    <scope>NUCLEOTIDE SEQUENCE</scope>
    <source>
        <strain evidence="3">CF00095</strain>
    </source>
</reference>
<keyword evidence="4" id="KW-1185">Reference proteome</keyword>
<dbReference type="EMBL" id="JAOQBH010000009">
    <property type="protein sequence ID" value="KAJ4131031.1"/>
    <property type="molecule type" value="Genomic_DNA"/>
</dbReference>
<sequence length="241" mass="26240">MEETKMVAIMMAIAMKSATKPKKQSREGGRDRMMKRWLRNIATDSADDEVEAPEDTNTGSGVTDELPEDGVSTTHHSDDERHEDEDVAVNDEAPGDTNTGHGITNEPSEDGDNSIFNEAPGHTGTENGTVDGLSEDGTSSAHHGHNEYATGHDTSRSHSSGWVISSCLGTIWWLLLFLTLSLMRSAFNSSAPLNSEDEDDPKDDKEDKDDAGYSLSIFLDWQLTRSAGQDAAQLIRAAYSH</sequence>
<evidence type="ECO:0000313" key="4">
    <source>
        <dbReference type="Proteomes" id="UP001152024"/>
    </source>
</evidence>
<feature type="region of interest" description="Disordered" evidence="1">
    <location>
        <begin position="190"/>
        <end position="209"/>
    </location>
</feature>
<evidence type="ECO:0000256" key="2">
    <source>
        <dbReference type="SAM" id="Phobius"/>
    </source>
</evidence>
<comment type="caution">
    <text evidence="3">The sequence shown here is derived from an EMBL/GenBank/DDBJ whole genome shotgun (WGS) entry which is preliminary data.</text>
</comment>
<gene>
    <name evidence="3" type="ORF">NW768_006572</name>
</gene>
<dbReference type="Proteomes" id="UP001152024">
    <property type="component" value="Unassembled WGS sequence"/>
</dbReference>
<keyword evidence="2" id="KW-1133">Transmembrane helix</keyword>
<feature type="compositionally biased region" description="Polar residues" evidence="1">
    <location>
        <begin position="96"/>
        <end position="106"/>
    </location>
</feature>
<keyword evidence="2" id="KW-0472">Membrane</keyword>